<dbReference type="InterPro" id="IPR011990">
    <property type="entry name" value="TPR-like_helical_dom_sf"/>
</dbReference>
<dbReference type="OMA" id="CCYSSMS"/>
<gene>
    <name evidence="2" type="ORF">BVC80_8495g2</name>
</gene>
<keyword evidence="3" id="KW-1185">Reference proteome</keyword>
<protein>
    <submittedName>
        <fullName evidence="2">Tetratricopeptide repeat-containing domain</fullName>
    </submittedName>
</protein>
<dbReference type="PANTHER" id="PTHR26312:SF168">
    <property type="entry name" value="OS06G0606700 PROTEIN"/>
    <property type="match status" value="1"/>
</dbReference>
<dbReference type="FunCoup" id="A0A200QXZ5">
    <property type="interactions" value="27"/>
</dbReference>
<proteinExistence type="predicted"/>
<dbReference type="AlphaFoldDB" id="A0A200QXZ5"/>
<dbReference type="Proteomes" id="UP000195402">
    <property type="component" value="Unassembled WGS sequence"/>
</dbReference>
<evidence type="ECO:0000313" key="2">
    <source>
        <dbReference type="EMBL" id="OVA15336.1"/>
    </source>
</evidence>
<evidence type="ECO:0000256" key="1">
    <source>
        <dbReference type="SAM" id="MobiDB-lite"/>
    </source>
</evidence>
<feature type="compositionally biased region" description="Acidic residues" evidence="1">
    <location>
        <begin position="259"/>
        <end position="270"/>
    </location>
</feature>
<name>A0A200QXZ5_MACCD</name>
<dbReference type="OrthoDB" id="439046at2759"/>
<dbReference type="PANTHER" id="PTHR26312">
    <property type="entry name" value="TETRATRICOPEPTIDE REPEAT PROTEIN 5"/>
    <property type="match status" value="1"/>
</dbReference>
<sequence>MLIRSSSTPILNSMIPQSKASSPESDLLLQIPKNRPITLIYSSSSVSRCEESRNKMIRALSENDLRDLAIPNGNRFSKNLNVFVEEGEEQELDLNLKSQSLNRLFYSSGLDDYVVDDEKVELSVLPMGGGIGFNGGKSNVGGNGNEGFGFWDSNDGKDRTDAYYQNIIEANPESSLLLGNYARFLKEVRGDIVKAEEYCERAILANPNEGNVLSLYADLIWEVHKDAPRAESYFDQAVQAAPDDCYIMASYARFLWDAKEEEDDEEEEEVPSYNVTTAPTPGFFQGASPSVNAAS</sequence>
<dbReference type="InParanoid" id="A0A200QXZ5"/>
<dbReference type="EMBL" id="MVGT01000790">
    <property type="protein sequence ID" value="OVA15336.1"/>
    <property type="molecule type" value="Genomic_DNA"/>
</dbReference>
<feature type="region of interest" description="Disordered" evidence="1">
    <location>
        <begin position="259"/>
        <end position="295"/>
    </location>
</feature>
<reference evidence="2 3" key="1">
    <citation type="journal article" date="2017" name="Mol. Plant">
        <title>The Genome of Medicinal Plant Macleaya cordata Provides New Insights into Benzylisoquinoline Alkaloids Metabolism.</title>
        <authorList>
            <person name="Liu X."/>
            <person name="Liu Y."/>
            <person name="Huang P."/>
            <person name="Ma Y."/>
            <person name="Qing Z."/>
            <person name="Tang Q."/>
            <person name="Cao H."/>
            <person name="Cheng P."/>
            <person name="Zheng Y."/>
            <person name="Yuan Z."/>
            <person name="Zhou Y."/>
            <person name="Liu J."/>
            <person name="Tang Z."/>
            <person name="Zhuo Y."/>
            <person name="Zhang Y."/>
            <person name="Yu L."/>
            <person name="Huang J."/>
            <person name="Yang P."/>
            <person name="Peng Q."/>
            <person name="Zhang J."/>
            <person name="Jiang W."/>
            <person name="Zhang Z."/>
            <person name="Lin K."/>
            <person name="Ro D.K."/>
            <person name="Chen X."/>
            <person name="Xiong X."/>
            <person name="Shang Y."/>
            <person name="Huang S."/>
            <person name="Zeng J."/>
        </authorList>
    </citation>
    <scope>NUCLEOTIDE SEQUENCE [LARGE SCALE GENOMIC DNA]</scope>
    <source>
        <strain evidence="3">cv. BLH2017</strain>
        <tissue evidence="2">Root</tissue>
    </source>
</reference>
<accession>A0A200QXZ5</accession>
<evidence type="ECO:0000313" key="3">
    <source>
        <dbReference type="Proteomes" id="UP000195402"/>
    </source>
</evidence>
<comment type="caution">
    <text evidence="2">The sequence shown here is derived from an EMBL/GenBank/DDBJ whole genome shotgun (WGS) entry which is preliminary data.</text>
</comment>
<dbReference type="SUPFAM" id="SSF48452">
    <property type="entry name" value="TPR-like"/>
    <property type="match status" value="1"/>
</dbReference>
<dbReference type="Gene3D" id="1.25.40.10">
    <property type="entry name" value="Tetratricopeptide repeat domain"/>
    <property type="match status" value="1"/>
</dbReference>
<organism evidence="2 3">
    <name type="scientific">Macleaya cordata</name>
    <name type="common">Five-seeded plume-poppy</name>
    <name type="synonym">Bocconia cordata</name>
    <dbReference type="NCBI Taxonomy" id="56857"/>
    <lineage>
        <taxon>Eukaryota</taxon>
        <taxon>Viridiplantae</taxon>
        <taxon>Streptophyta</taxon>
        <taxon>Embryophyta</taxon>
        <taxon>Tracheophyta</taxon>
        <taxon>Spermatophyta</taxon>
        <taxon>Magnoliopsida</taxon>
        <taxon>Ranunculales</taxon>
        <taxon>Papaveraceae</taxon>
        <taxon>Papaveroideae</taxon>
        <taxon>Macleaya</taxon>
    </lineage>
</organism>